<dbReference type="PANTHER" id="PTHR36974">
    <property type="entry name" value="MEMBRANE PROTEIN-RELATED"/>
    <property type="match status" value="1"/>
</dbReference>
<name>A0ABR7QI26_9FLAO</name>
<evidence type="ECO:0008006" key="4">
    <source>
        <dbReference type="Google" id="ProtNLM"/>
    </source>
</evidence>
<evidence type="ECO:0000313" key="2">
    <source>
        <dbReference type="EMBL" id="MBC8766605.1"/>
    </source>
</evidence>
<evidence type="ECO:0000313" key="3">
    <source>
        <dbReference type="Proteomes" id="UP000618952"/>
    </source>
</evidence>
<keyword evidence="1" id="KW-0472">Membrane</keyword>
<feature type="transmembrane region" description="Helical" evidence="1">
    <location>
        <begin position="90"/>
        <end position="107"/>
    </location>
</feature>
<comment type="caution">
    <text evidence="2">The sequence shown here is derived from an EMBL/GenBank/DDBJ whole genome shotgun (WGS) entry which is preliminary data.</text>
</comment>
<sequence length="167" mass="18856">MKPLIVLLVSFLMALLVLNLRSKKIQWPLAGRIAMAVMLLFTSLGHFMFTEGMTAMMPEFIPMKKEMVFATGVLEILFAIGLLIPKLKVGTAWLLLLFFILILPANIKAAMENINYQTGELNGNGPNYLWFRIPLQMFFIIWVYFTAIRTPKTAADGSAISNKNQKL</sequence>
<dbReference type="PANTHER" id="PTHR36974:SF1">
    <property type="entry name" value="DOXX FAMILY MEMBRANE PROTEIN"/>
    <property type="match status" value="1"/>
</dbReference>
<organism evidence="2 3">
    <name type="scientific">Arenibacter arenosicollis</name>
    <dbReference type="NCBI Taxonomy" id="2762274"/>
    <lineage>
        <taxon>Bacteria</taxon>
        <taxon>Pseudomonadati</taxon>
        <taxon>Bacteroidota</taxon>
        <taxon>Flavobacteriia</taxon>
        <taxon>Flavobacteriales</taxon>
        <taxon>Flavobacteriaceae</taxon>
        <taxon>Arenibacter</taxon>
    </lineage>
</organism>
<dbReference type="EMBL" id="JACLHY010000001">
    <property type="protein sequence ID" value="MBC8766605.1"/>
    <property type="molecule type" value="Genomic_DNA"/>
</dbReference>
<dbReference type="RefSeq" id="WP_187581284.1">
    <property type="nucleotide sequence ID" value="NZ_JACLHY010000001.1"/>
</dbReference>
<keyword evidence="3" id="KW-1185">Reference proteome</keyword>
<proteinExistence type="predicted"/>
<accession>A0ABR7QI26</accession>
<dbReference type="Proteomes" id="UP000618952">
    <property type="component" value="Unassembled WGS sequence"/>
</dbReference>
<keyword evidence="1" id="KW-1133">Transmembrane helix</keyword>
<evidence type="ECO:0000256" key="1">
    <source>
        <dbReference type="SAM" id="Phobius"/>
    </source>
</evidence>
<feature type="transmembrane region" description="Helical" evidence="1">
    <location>
        <begin position="67"/>
        <end position="84"/>
    </location>
</feature>
<feature type="transmembrane region" description="Helical" evidence="1">
    <location>
        <begin position="128"/>
        <end position="145"/>
    </location>
</feature>
<gene>
    <name evidence="2" type="ORF">H4O18_01240</name>
</gene>
<protein>
    <recommendedName>
        <fullName evidence="4">DoxX family membrane protein</fullName>
    </recommendedName>
</protein>
<reference evidence="2 3" key="1">
    <citation type="submission" date="2020-08" db="EMBL/GenBank/DDBJ databases">
        <title>Arenibacter gaetbuli sp. nov., isolated from a sand dune.</title>
        <authorList>
            <person name="Park S."/>
            <person name="Yoon J.-H."/>
        </authorList>
    </citation>
    <scope>NUCLEOTIDE SEQUENCE [LARGE SCALE GENOMIC DNA]</scope>
    <source>
        <strain evidence="2 3">BSSL-BM3</strain>
    </source>
</reference>
<keyword evidence="1" id="KW-0812">Transmembrane</keyword>
<feature type="transmembrane region" description="Helical" evidence="1">
    <location>
        <begin position="29"/>
        <end position="47"/>
    </location>
</feature>